<organism evidence="1 2">
    <name type="scientific">Fusarium fujikuroi</name>
    <name type="common">Bakanae and foot rot disease fungus</name>
    <name type="synonym">Gibberella fujikuroi</name>
    <dbReference type="NCBI Taxonomy" id="5127"/>
    <lineage>
        <taxon>Eukaryota</taxon>
        <taxon>Fungi</taxon>
        <taxon>Dikarya</taxon>
        <taxon>Ascomycota</taxon>
        <taxon>Pezizomycotina</taxon>
        <taxon>Sordariomycetes</taxon>
        <taxon>Hypocreomycetidae</taxon>
        <taxon>Hypocreales</taxon>
        <taxon>Nectriaceae</taxon>
        <taxon>Fusarium</taxon>
        <taxon>Fusarium fujikuroi species complex</taxon>
    </lineage>
</organism>
<proteinExistence type="predicted"/>
<dbReference type="Proteomes" id="UP000760494">
    <property type="component" value="Unassembled WGS sequence"/>
</dbReference>
<evidence type="ECO:0000313" key="1">
    <source>
        <dbReference type="EMBL" id="VTT58662.1"/>
    </source>
</evidence>
<comment type="caution">
    <text evidence="1">The sequence shown here is derived from an EMBL/GenBank/DDBJ whole genome shotgun (WGS) entry which is preliminary data.</text>
</comment>
<dbReference type="EMBL" id="CABFJX010000024">
    <property type="protein sequence ID" value="VTT58662.1"/>
    <property type="molecule type" value="Genomic_DNA"/>
</dbReference>
<reference evidence="1" key="1">
    <citation type="submission" date="2019-05" db="EMBL/GenBank/DDBJ databases">
        <authorList>
            <person name="Piombo E."/>
        </authorList>
    </citation>
    <scope>NUCLEOTIDE SEQUENCE</scope>
    <source>
        <strain evidence="1">C2S</strain>
    </source>
</reference>
<gene>
    <name evidence="1" type="ORF">C2S_3599</name>
</gene>
<evidence type="ECO:0000313" key="2">
    <source>
        <dbReference type="Proteomes" id="UP000760494"/>
    </source>
</evidence>
<protein>
    <submittedName>
        <fullName evidence="1">Uncharacterized protein</fullName>
    </submittedName>
</protein>
<name>A0A9Q9RBE4_FUSFU</name>
<dbReference type="AlphaFoldDB" id="A0A9Q9RBE4"/>
<accession>A0A9Q9RBE4</accession>
<sequence>MDNLTRALIGGSIPALRRRRAKQPKAEDFIDLTEMGNDDPALYAGLLTITIDQVKDLSSGEPFQTFTEQELGVSWKKDAQGRDTPEITWVDLMRQIQLFARKYLDEYCIQVRYQGEVIEYIDRLAFHHLRLPQDLECLDIEHNYEHLQLYILFVNDEH</sequence>